<dbReference type="SUPFAM" id="SSF56300">
    <property type="entry name" value="Metallo-dependent phosphatases"/>
    <property type="match status" value="1"/>
</dbReference>
<dbReference type="InterPro" id="IPR029052">
    <property type="entry name" value="Metallo-depent_PP-like"/>
</dbReference>
<gene>
    <name evidence="4" type="ORF">SCF082_LOCUS15653</name>
</gene>
<sequence length="170" mass="19582">EVIVKPKRLGSYLVIGDWGWDENAHGNLKSRHCQQLVADAMHQEFESLGDVQFVINVGDSFYPDGVANKSDAQWELKWRQVYSSRVRSVPWYSVYGNHDLHADPCACSDDLAVCAQVNDDENNLAYFFMPNHSWYRHHAEMDLEVIALDLNYYQWGNQTCPHTNCPDACR</sequence>
<name>A0ABP0K6D4_9DINO</name>
<keyword evidence="2" id="KW-0378">Hydrolase</keyword>
<dbReference type="PANTHER" id="PTHR10161">
    <property type="entry name" value="TARTRATE-RESISTANT ACID PHOSPHATASE TYPE 5"/>
    <property type="match status" value="1"/>
</dbReference>
<feature type="non-terminal residue" evidence="4">
    <location>
        <position position="170"/>
    </location>
</feature>
<proteinExistence type="predicted"/>
<organism evidence="4 5">
    <name type="scientific">Durusdinium trenchii</name>
    <dbReference type="NCBI Taxonomy" id="1381693"/>
    <lineage>
        <taxon>Eukaryota</taxon>
        <taxon>Sar</taxon>
        <taxon>Alveolata</taxon>
        <taxon>Dinophyceae</taxon>
        <taxon>Suessiales</taxon>
        <taxon>Symbiodiniaceae</taxon>
        <taxon>Durusdinium</taxon>
    </lineage>
</organism>
<evidence type="ECO:0000256" key="2">
    <source>
        <dbReference type="ARBA" id="ARBA00022801"/>
    </source>
</evidence>
<dbReference type="Proteomes" id="UP001642464">
    <property type="component" value="Unassembled WGS sequence"/>
</dbReference>
<dbReference type="EMBL" id="CAXAMM010010011">
    <property type="protein sequence ID" value="CAK9022112.1"/>
    <property type="molecule type" value="Genomic_DNA"/>
</dbReference>
<keyword evidence="1" id="KW-0732">Signal</keyword>
<dbReference type="Pfam" id="PF00149">
    <property type="entry name" value="Metallophos"/>
    <property type="match status" value="1"/>
</dbReference>
<dbReference type="Gene3D" id="3.60.21.10">
    <property type="match status" value="1"/>
</dbReference>
<comment type="caution">
    <text evidence="4">The sequence shown here is derived from an EMBL/GenBank/DDBJ whole genome shotgun (WGS) entry which is preliminary data.</text>
</comment>
<dbReference type="InterPro" id="IPR004843">
    <property type="entry name" value="Calcineurin-like_PHP"/>
</dbReference>
<dbReference type="InterPro" id="IPR051558">
    <property type="entry name" value="Metallophosphoesterase_PAP"/>
</dbReference>
<accession>A0ABP0K6D4</accession>
<feature type="domain" description="Calcineurin-like phosphoesterase" evidence="3">
    <location>
        <begin position="13"/>
        <end position="115"/>
    </location>
</feature>
<feature type="non-terminal residue" evidence="4">
    <location>
        <position position="1"/>
    </location>
</feature>
<evidence type="ECO:0000313" key="4">
    <source>
        <dbReference type="EMBL" id="CAK9022112.1"/>
    </source>
</evidence>
<reference evidence="4 5" key="1">
    <citation type="submission" date="2024-02" db="EMBL/GenBank/DDBJ databases">
        <authorList>
            <person name="Chen Y."/>
            <person name="Shah S."/>
            <person name="Dougan E. K."/>
            <person name="Thang M."/>
            <person name="Chan C."/>
        </authorList>
    </citation>
    <scope>NUCLEOTIDE SEQUENCE [LARGE SCALE GENOMIC DNA]</scope>
</reference>
<evidence type="ECO:0000313" key="5">
    <source>
        <dbReference type="Proteomes" id="UP001642464"/>
    </source>
</evidence>
<evidence type="ECO:0000256" key="1">
    <source>
        <dbReference type="ARBA" id="ARBA00022729"/>
    </source>
</evidence>
<protein>
    <submittedName>
        <fullName evidence="4">Purple acid phosphatase 7</fullName>
    </submittedName>
</protein>
<keyword evidence="5" id="KW-1185">Reference proteome</keyword>
<dbReference type="PANTHER" id="PTHR10161:SF14">
    <property type="entry name" value="TARTRATE-RESISTANT ACID PHOSPHATASE TYPE 5"/>
    <property type="match status" value="1"/>
</dbReference>
<evidence type="ECO:0000259" key="3">
    <source>
        <dbReference type="Pfam" id="PF00149"/>
    </source>
</evidence>